<dbReference type="EMBL" id="JWLZ01000188">
    <property type="protein sequence ID" value="KHT61870.1"/>
    <property type="molecule type" value="Genomic_DNA"/>
</dbReference>
<dbReference type="GO" id="GO:0004519">
    <property type="term" value="F:endonuclease activity"/>
    <property type="evidence" value="ECO:0007669"/>
    <property type="project" value="UniProtKB-KW"/>
</dbReference>
<dbReference type="AlphaFoldDB" id="A0A0B9GAF0"/>
<evidence type="ECO:0000259" key="2">
    <source>
        <dbReference type="PROSITE" id="PS50164"/>
    </source>
</evidence>
<dbReference type="Proteomes" id="UP000031278">
    <property type="component" value="Unassembled WGS sequence"/>
</dbReference>
<keyword evidence="3" id="KW-0378">Hydrolase</keyword>
<evidence type="ECO:0000313" key="4">
    <source>
        <dbReference type="Proteomes" id="UP000031278"/>
    </source>
</evidence>
<dbReference type="InterPro" id="IPR000305">
    <property type="entry name" value="GIY-YIG_endonuc"/>
</dbReference>
<name>A0A0B9GAF0_9GAMM</name>
<gene>
    <name evidence="3" type="ORF">RJ45_20265</name>
</gene>
<comment type="caution">
    <text evidence="3">The sequence shown here is derived from an EMBL/GenBank/DDBJ whole genome shotgun (WGS) entry which is preliminary data.</text>
</comment>
<dbReference type="CDD" id="cd10456">
    <property type="entry name" value="GIY-YIG_UPF0213"/>
    <property type="match status" value="1"/>
</dbReference>
<dbReference type="PROSITE" id="PS50164">
    <property type="entry name" value="GIY_YIG"/>
    <property type="match status" value="1"/>
</dbReference>
<accession>A0A0B9GAF0</accession>
<reference evidence="3 4" key="1">
    <citation type="submission" date="2014-12" db="EMBL/GenBank/DDBJ databases">
        <title>Genome sequencing of Photobacterium gaetbulicola AD005a.</title>
        <authorList>
            <person name="Adrian T.G.S."/>
            <person name="Chan K.G."/>
        </authorList>
    </citation>
    <scope>NUCLEOTIDE SEQUENCE [LARGE SCALE GENOMIC DNA]</scope>
    <source>
        <strain evidence="3 4">AD005a</strain>
    </source>
</reference>
<feature type="domain" description="GIY-YIG" evidence="2">
    <location>
        <begin position="20"/>
        <end position="96"/>
    </location>
</feature>
<keyword evidence="3" id="KW-0540">Nuclease</keyword>
<keyword evidence="3" id="KW-0255">Endonuclease</keyword>
<dbReference type="PANTHER" id="PTHR34477:SF1">
    <property type="entry name" value="UPF0213 PROTEIN YHBQ"/>
    <property type="match status" value="1"/>
</dbReference>
<evidence type="ECO:0000256" key="1">
    <source>
        <dbReference type="ARBA" id="ARBA00007435"/>
    </source>
</evidence>
<evidence type="ECO:0000313" key="3">
    <source>
        <dbReference type="EMBL" id="KHT61870.1"/>
    </source>
</evidence>
<dbReference type="InterPro" id="IPR050190">
    <property type="entry name" value="UPF0213_domain"/>
</dbReference>
<dbReference type="InterPro" id="IPR035901">
    <property type="entry name" value="GIY-YIG_endonuc_sf"/>
</dbReference>
<dbReference type="Pfam" id="PF01541">
    <property type="entry name" value="GIY-YIG"/>
    <property type="match status" value="1"/>
</dbReference>
<dbReference type="SUPFAM" id="SSF82771">
    <property type="entry name" value="GIY-YIG endonuclease"/>
    <property type="match status" value="1"/>
</dbReference>
<dbReference type="RefSeq" id="WP_039466573.1">
    <property type="nucleotide sequence ID" value="NZ_JWLZ01000188.1"/>
</dbReference>
<protein>
    <submittedName>
        <fullName evidence="3">Endonuclease</fullName>
    </submittedName>
</protein>
<organism evidence="3 4">
    <name type="scientific">Photobacterium gaetbulicola</name>
    <dbReference type="NCBI Taxonomy" id="1295392"/>
    <lineage>
        <taxon>Bacteria</taxon>
        <taxon>Pseudomonadati</taxon>
        <taxon>Pseudomonadota</taxon>
        <taxon>Gammaproteobacteria</taxon>
        <taxon>Vibrionales</taxon>
        <taxon>Vibrionaceae</taxon>
        <taxon>Photobacterium</taxon>
    </lineage>
</organism>
<dbReference type="Gene3D" id="3.40.1440.10">
    <property type="entry name" value="GIY-YIG endonuclease"/>
    <property type="match status" value="1"/>
</dbReference>
<dbReference type="PANTHER" id="PTHR34477">
    <property type="entry name" value="UPF0213 PROTEIN YHBQ"/>
    <property type="match status" value="1"/>
</dbReference>
<sequence length="110" mass="12576">MTGSEGDQPANCDNRQNIVGEWSVYLIRTAADQLYCGVTTDVERRFNEHVSTKRGAKFLKGKGPLQLVWSECVGDKRLAMQLEYRIKRLSKRSKEQLVARRLDVFSLVKS</sequence>
<proteinExistence type="inferred from homology"/>
<comment type="similarity">
    <text evidence="1">Belongs to the UPF0213 family.</text>
</comment>